<sequence length="62" mass="6853">MSRPTYTAAQVADMLTATVVAGDLTRSPEQQIKKAVQSLASRFTRLELEAGMVEMEKRLGLR</sequence>
<comment type="caution">
    <text evidence="1">The sequence shown here is derived from an EMBL/GenBank/DDBJ whole genome shotgun (WGS) entry which is preliminary data.</text>
</comment>
<evidence type="ECO:0000313" key="2">
    <source>
        <dbReference type="Proteomes" id="UP001142400"/>
    </source>
</evidence>
<dbReference type="RefSeq" id="WP_257632676.1">
    <property type="nucleotide sequence ID" value="NZ_JANIIC010000027.1"/>
</dbReference>
<dbReference type="AlphaFoldDB" id="A0A9X2LXY8"/>
<accession>A0A9X2LXY8</accession>
<keyword evidence="2" id="KW-1185">Reference proteome</keyword>
<organism evidence="1 2">
    <name type="scientific">Streptomyces malaysiensis subsp. samsunensis</name>
    <dbReference type="NCBI Taxonomy" id="459658"/>
    <lineage>
        <taxon>Bacteria</taxon>
        <taxon>Bacillati</taxon>
        <taxon>Actinomycetota</taxon>
        <taxon>Actinomycetes</taxon>
        <taxon>Kitasatosporales</taxon>
        <taxon>Streptomycetaceae</taxon>
        <taxon>Streptomyces</taxon>
        <taxon>Streptomyces violaceusniger group</taxon>
    </lineage>
</organism>
<protein>
    <submittedName>
        <fullName evidence="1">Uncharacterized protein</fullName>
    </submittedName>
</protein>
<name>A0A9X2LXY8_STRMQ</name>
<gene>
    <name evidence="1" type="ORF">NQU54_22675</name>
</gene>
<proteinExistence type="predicted"/>
<dbReference type="Proteomes" id="UP001142400">
    <property type="component" value="Unassembled WGS sequence"/>
</dbReference>
<reference evidence="1" key="1">
    <citation type="submission" date="2022-06" db="EMBL/GenBank/DDBJ databases">
        <title>WGS of actinobacteria.</title>
        <authorList>
            <person name="Thawai C."/>
        </authorList>
    </citation>
    <scope>NUCLEOTIDE SEQUENCE</scope>
    <source>
        <strain evidence="1">DSM 42010</strain>
    </source>
</reference>
<evidence type="ECO:0000313" key="1">
    <source>
        <dbReference type="EMBL" id="MCQ8831797.1"/>
    </source>
</evidence>
<dbReference type="EMBL" id="JANIIC010000027">
    <property type="protein sequence ID" value="MCQ8831797.1"/>
    <property type="molecule type" value="Genomic_DNA"/>
</dbReference>